<dbReference type="Proteomes" id="UP001597296">
    <property type="component" value="Unassembled WGS sequence"/>
</dbReference>
<feature type="transmembrane region" description="Helical" evidence="1">
    <location>
        <begin position="435"/>
        <end position="458"/>
    </location>
</feature>
<feature type="transmembrane region" description="Helical" evidence="1">
    <location>
        <begin position="509"/>
        <end position="527"/>
    </location>
</feature>
<organism evidence="2 3">
    <name type="scientific">Phaeospirillum tilakii</name>
    <dbReference type="NCBI Taxonomy" id="741673"/>
    <lineage>
        <taxon>Bacteria</taxon>
        <taxon>Pseudomonadati</taxon>
        <taxon>Pseudomonadota</taxon>
        <taxon>Alphaproteobacteria</taxon>
        <taxon>Rhodospirillales</taxon>
        <taxon>Rhodospirillaceae</taxon>
        <taxon>Phaeospirillum</taxon>
    </lineage>
</organism>
<evidence type="ECO:0000256" key="1">
    <source>
        <dbReference type="SAM" id="Phobius"/>
    </source>
</evidence>
<dbReference type="RefSeq" id="WP_377314940.1">
    <property type="nucleotide sequence ID" value="NZ_JBHUIY010000006.1"/>
</dbReference>
<protein>
    <submittedName>
        <fullName evidence="2">Uncharacterized protein</fullName>
    </submittedName>
</protein>
<proteinExistence type="predicted"/>
<feature type="transmembrane region" description="Helical" evidence="1">
    <location>
        <begin position="478"/>
        <end position="502"/>
    </location>
</feature>
<dbReference type="EMBL" id="JBHUIY010000006">
    <property type="protein sequence ID" value="MFD2233160.1"/>
    <property type="molecule type" value="Genomic_DNA"/>
</dbReference>
<evidence type="ECO:0000313" key="2">
    <source>
        <dbReference type="EMBL" id="MFD2233160.1"/>
    </source>
</evidence>
<name>A0ABW5C7M5_9PROT</name>
<gene>
    <name evidence="2" type="ORF">ACFSNB_05025</name>
</gene>
<keyword evidence="1" id="KW-0812">Transmembrane</keyword>
<sequence>MEKAALPLIEVEQFREILLWPFRLDIPKRDRTEQISDRISREADRLKASGWEEVTKSRLDALSSLGSPQDGAADAYAEFVYFHPFIQDLLFSDPSPLRLFRLGAGIERMEVSFGTGDPLIFSVERCHLYLLPPMGVALLALEVSSETLGTLDRALTVLDTLRRAYPPYWISEKEPGLSPDTVRWLGRGDTEIRPSEPLDRDQAINWVRTHHTSPLASHWRALLQPLQFDPQHWRQLGDERMPVMAWLKVKHPEAISRGDWVRLALLDKPDGHALPYGTAYLTDFEARHCYDAFWDPKEGKTTRTLLSGHSFVMVGNDDFFTTHARTHFRRHYFQMGLIAHLQIAALLALSHRLSHASDLSDPAAEDILKAALDFTHRLWFPDLSNHSQSRELFQHWRSFLGTETLYAQVMREAQDHLAFRNARSDRAAADAANTLSLVATVGLTLSLVVGLLGINVLIPGQTGSSVPNAAEPVTRQAVWAFVETTIAGVLGCTGLGLGLIATRRRWREAGWVAAVLGLVAMVAAYLAQRQL</sequence>
<accession>A0ABW5C7M5</accession>
<comment type="caution">
    <text evidence="2">The sequence shown here is derived from an EMBL/GenBank/DDBJ whole genome shotgun (WGS) entry which is preliminary data.</text>
</comment>
<keyword evidence="3" id="KW-1185">Reference proteome</keyword>
<reference evidence="3" key="1">
    <citation type="journal article" date="2019" name="Int. J. Syst. Evol. Microbiol.">
        <title>The Global Catalogue of Microorganisms (GCM) 10K type strain sequencing project: providing services to taxonomists for standard genome sequencing and annotation.</title>
        <authorList>
            <consortium name="The Broad Institute Genomics Platform"/>
            <consortium name="The Broad Institute Genome Sequencing Center for Infectious Disease"/>
            <person name="Wu L."/>
            <person name="Ma J."/>
        </authorList>
    </citation>
    <scope>NUCLEOTIDE SEQUENCE [LARGE SCALE GENOMIC DNA]</scope>
    <source>
        <strain evidence="3">KCTC 15012</strain>
    </source>
</reference>
<evidence type="ECO:0000313" key="3">
    <source>
        <dbReference type="Proteomes" id="UP001597296"/>
    </source>
</evidence>
<keyword evidence="1" id="KW-1133">Transmembrane helix</keyword>
<keyword evidence="1" id="KW-0472">Membrane</keyword>